<gene>
    <name evidence="2" type="ORF">KBB96_12680</name>
</gene>
<name>A0A975IZI6_9BACT</name>
<dbReference type="EMBL" id="CP073100">
    <property type="protein sequence ID" value="QUE49725.1"/>
    <property type="molecule type" value="Genomic_DNA"/>
</dbReference>
<proteinExistence type="predicted"/>
<protein>
    <submittedName>
        <fullName evidence="2">DUF2868 domain-containing protein</fullName>
    </submittedName>
</protein>
<dbReference type="RefSeq" id="WP_211629814.1">
    <property type="nucleotide sequence ID" value="NZ_CP073100.1"/>
</dbReference>
<dbReference type="InterPro" id="IPR021296">
    <property type="entry name" value="DUF2868"/>
</dbReference>
<dbReference type="AlphaFoldDB" id="A0A975IZI6"/>
<keyword evidence="1" id="KW-1133">Transmembrane helix</keyword>
<feature type="transmembrane region" description="Helical" evidence="1">
    <location>
        <begin position="62"/>
        <end position="83"/>
    </location>
</feature>
<dbReference type="KEGG" id="lamb:KBB96_12680"/>
<keyword evidence="3" id="KW-1185">Reference proteome</keyword>
<keyword evidence="1" id="KW-0472">Membrane</keyword>
<dbReference type="Pfam" id="PF11067">
    <property type="entry name" value="DUF2868"/>
    <property type="match status" value="1"/>
</dbReference>
<evidence type="ECO:0000313" key="3">
    <source>
        <dbReference type="Proteomes" id="UP000676169"/>
    </source>
</evidence>
<accession>A0A975IZI6</accession>
<organism evidence="2 3">
    <name type="scientific">Luteolibacter ambystomatis</name>
    <dbReference type="NCBI Taxonomy" id="2824561"/>
    <lineage>
        <taxon>Bacteria</taxon>
        <taxon>Pseudomonadati</taxon>
        <taxon>Verrucomicrobiota</taxon>
        <taxon>Verrucomicrobiia</taxon>
        <taxon>Verrucomicrobiales</taxon>
        <taxon>Verrucomicrobiaceae</taxon>
        <taxon>Luteolibacter</taxon>
    </lineage>
</organism>
<sequence length="448" mass="49504">MADLIDFEQALGSASSGPGEEEKSSLLMEGAERRVVWRRWLESWREAGSGGPGRKFLGALRGVTFCLAVVMALVGGSAVLGLWEPERGGINVGLFLALVLGTQWLVLLGALLAWLFHRRAGEAFSQIQGWVGVLARRFSGEKDPEWWHRLMEDAAARKAVLWRLARSVQTAGVAFNLGALAALAGLILFRNIGFFWETTTESTMRAVLWQVTHILSAPWQWVDPIAVPGSLTLDATRWEPGEVGKLAPGPPEWWRFLLWSLVVWGMGPRWILRAVCRWQEGRALKALSFQSKHHRAAWREWFAAEQREEIHNRPADGALVIDVGGAGFSPDKLRPILLQKLRVNPVAWERIGVLDAASEASAREALSRADAAIVLLAEGWALSPRQIEGLLARVGEVKENRRVILFVGNAEAGAIRPPSAEERRTWENFADGMRGSEIELIFVEGGAA</sequence>
<feature type="transmembrane region" description="Helical" evidence="1">
    <location>
        <begin position="173"/>
        <end position="196"/>
    </location>
</feature>
<dbReference type="Proteomes" id="UP000676169">
    <property type="component" value="Chromosome"/>
</dbReference>
<feature type="transmembrane region" description="Helical" evidence="1">
    <location>
        <begin position="95"/>
        <end position="116"/>
    </location>
</feature>
<keyword evidence="1" id="KW-0812">Transmembrane</keyword>
<evidence type="ECO:0000313" key="2">
    <source>
        <dbReference type="EMBL" id="QUE49725.1"/>
    </source>
</evidence>
<evidence type="ECO:0000256" key="1">
    <source>
        <dbReference type="SAM" id="Phobius"/>
    </source>
</evidence>
<reference evidence="2" key="1">
    <citation type="submission" date="2021-04" db="EMBL/GenBank/DDBJ databases">
        <title>Luteolibacter sp. 32A isolated from the skin of an Anderson's salamander (Ambystoma andersonii).</title>
        <authorList>
            <person name="Spergser J."/>
            <person name="Busse H.-J."/>
        </authorList>
    </citation>
    <scope>NUCLEOTIDE SEQUENCE</scope>
    <source>
        <strain evidence="2">32A</strain>
    </source>
</reference>